<keyword evidence="7 10" id="KW-0378">Hydrolase</keyword>
<evidence type="ECO:0000313" key="11">
    <source>
        <dbReference type="EMBL" id="PIB23560.1"/>
    </source>
</evidence>
<dbReference type="FunFam" id="3.30.540.10:FF:000003">
    <property type="entry name" value="Inositol-1-monophosphatase"/>
    <property type="match status" value="1"/>
</dbReference>
<evidence type="ECO:0000256" key="3">
    <source>
        <dbReference type="ARBA" id="ARBA00009759"/>
    </source>
</evidence>
<dbReference type="AlphaFoldDB" id="A0A2G5K3T2"/>
<dbReference type="GO" id="GO:0046872">
    <property type="term" value="F:metal ion binding"/>
    <property type="evidence" value="ECO:0007669"/>
    <property type="project" value="UniProtKB-KW"/>
</dbReference>
<keyword evidence="12" id="KW-1185">Reference proteome</keyword>
<dbReference type="RefSeq" id="WP_099594318.1">
    <property type="nucleotide sequence ID" value="NZ_MDGM01000013.1"/>
</dbReference>
<dbReference type="GO" id="GO:0006020">
    <property type="term" value="P:inositol metabolic process"/>
    <property type="evidence" value="ECO:0007669"/>
    <property type="project" value="TreeGrafter"/>
</dbReference>
<dbReference type="EC" id="3.1.3.25" evidence="4 10"/>
<dbReference type="GO" id="GO:0007165">
    <property type="term" value="P:signal transduction"/>
    <property type="evidence" value="ECO:0007669"/>
    <property type="project" value="TreeGrafter"/>
</dbReference>
<evidence type="ECO:0000256" key="2">
    <source>
        <dbReference type="ARBA" id="ARBA00001946"/>
    </source>
</evidence>
<dbReference type="Pfam" id="PF00459">
    <property type="entry name" value="Inositol_P"/>
    <property type="match status" value="1"/>
</dbReference>
<evidence type="ECO:0000256" key="9">
    <source>
        <dbReference type="PIRSR" id="PIRSR600760-2"/>
    </source>
</evidence>
<dbReference type="Proteomes" id="UP000231516">
    <property type="component" value="Unassembled WGS sequence"/>
</dbReference>
<dbReference type="GO" id="GO:0008934">
    <property type="term" value="F:inositol monophosphate 1-phosphatase activity"/>
    <property type="evidence" value="ECO:0007669"/>
    <property type="project" value="InterPro"/>
</dbReference>
<evidence type="ECO:0000256" key="10">
    <source>
        <dbReference type="RuleBase" id="RU364068"/>
    </source>
</evidence>
<dbReference type="PRINTS" id="PR00377">
    <property type="entry name" value="IMPHPHTASES"/>
</dbReference>
<evidence type="ECO:0000256" key="4">
    <source>
        <dbReference type="ARBA" id="ARBA00013106"/>
    </source>
</evidence>
<dbReference type="PANTHER" id="PTHR20854:SF4">
    <property type="entry name" value="INOSITOL-1-MONOPHOSPHATASE-RELATED"/>
    <property type="match status" value="1"/>
</dbReference>
<comment type="catalytic activity">
    <reaction evidence="1 10">
        <text>a myo-inositol phosphate + H2O = myo-inositol + phosphate</text>
        <dbReference type="Rhea" id="RHEA:24056"/>
        <dbReference type="ChEBI" id="CHEBI:15377"/>
        <dbReference type="ChEBI" id="CHEBI:17268"/>
        <dbReference type="ChEBI" id="CHEBI:43474"/>
        <dbReference type="ChEBI" id="CHEBI:84139"/>
        <dbReference type="EC" id="3.1.3.25"/>
    </reaction>
</comment>
<keyword evidence="8 9" id="KW-0460">Magnesium</keyword>
<feature type="binding site" evidence="9">
    <location>
        <position position="70"/>
    </location>
    <ligand>
        <name>Mg(2+)</name>
        <dbReference type="ChEBI" id="CHEBI:18420"/>
        <label>1</label>
        <note>catalytic</note>
    </ligand>
</feature>
<dbReference type="InterPro" id="IPR033942">
    <property type="entry name" value="IMPase"/>
</dbReference>
<dbReference type="SUPFAM" id="SSF56655">
    <property type="entry name" value="Carbohydrate phosphatase"/>
    <property type="match status" value="1"/>
</dbReference>
<dbReference type="PRINTS" id="PR01959">
    <property type="entry name" value="SBIMPHPHTASE"/>
</dbReference>
<evidence type="ECO:0000313" key="12">
    <source>
        <dbReference type="Proteomes" id="UP000231516"/>
    </source>
</evidence>
<keyword evidence="6 9" id="KW-0479">Metal-binding</keyword>
<dbReference type="Gene3D" id="3.30.540.10">
    <property type="entry name" value="Fructose-1,6-Bisphosphatase, subunit A, domain 1"/>
    <property type="match status" value="1"/>
</dbReference>
<evidence type="ECO:0000256" key="5">
    <source>
        <dbReference type="ARBA" id="ARBA00019784"/>
    </source>
</evidence>
<comment type="cofactor">
    <cofactor evidence="2 9 10">
        <name>Mg(2+)</name>
        <dbReference type="ChEBI" id="CHEBI:18420"/>
    </cofactor>
</comment>
<evidence type="ECO:0000256" key="7">
    <source>
        <dbReference type="ARBA" id="ARBA00022801"/>
    </source>
</evidence>
<dbReference type="PANTHER" id="PTHR20854">
    <property type="entry name" value="INOSITOL MONOPHOSPHATASE"/>
    <property type="match status" value="1"/>
</dbReference>
<comment type="caution">
    <text evidence="11">The sequence shown here is derived from an EMBL/GenBank/DDBJ whole genome shotgun (WGS) entry which is preliminary data.</text>
</comment>
<accession>A0A2G5K3T2</accession>
<sequence length="263" mass="28823">MAQWSANINVMIKAARRAGRMLMRDFGEVDKLQVSTKGTGEFVNRADIRAEEFLREDLEEARANYGWTSERAGEVAGSDPTRRWIVAPLEGAENFVHGLPHWALSIALEYKGEIVAALVFNPIDEELFVAEKGNGSWLNDQRIRVSGRRDMDRLIVGTTLPPKGKSGLPAVLKDIAHIAPAVTGIRNWGCSSLNLAYVAAGRYDACWDRKLDIWNIAAGALIVKEAGGLSQGMKDGSDPLETGSIIAANNEVFDRFAKTLRNA</sequence>
<protein>
    <recommendedName>
        <fullName evidence="5 10">Inositol-1-monophosphatase</fullName>
        <ecNumber evidence="4 10">3.1.3.25</ecNumber>
    </recommendedName>
</protein>
<organism evidence="11 12">
    <name type="scientific">Paramylibacter kogurei</name>
    <dbReference type="NCBI Taxonomy" id="1889778"/>
    <lineage>
        <taxon>Bacteria</taxon>
        <taxon>Pseudomonadati</taxon>
        <taxon>Pseudomonadota</taxon>
        <taxon>Alphaproteobacteria</taxon>
        <taxon>Rhodobacterales</taxon>
        <taxon>Paracoccaceae</taxon>
        <taxon>Paramylibacter</taxon>
    </lineage>
</organism>
<gene>
    <name evidence="11" type="ORF">BFP76_08195</name>
</gene>
<feature type="binding site" evidence="9">
    <location>
        <position position="89"/>
    </location>
    <ligand>
        <name>Mg(2+)</name>
        <dbReference type="ChEBI" id="CHEBI:18420"/>
        <label>1</label>
        <note>catalytic</note>
    </ligand>
</feature>
<evidence type="ECO:0000256" key="1">
    <source>
        <dbReference type="ARBA" id="ARBA00001033"/>
    </source>
</evidence>
<dbReference type="OrthoDB" id="9785695at2"/>
<dbReference type="EMBL" id="MDGM01000013">
    <property type="protein sequence ID" value="PIB23560.1"/>
    <property type="molecule type" value="Genomic_DNA"/>
</dbReference>
<dbReference type="Gene3D" id="3.40.190.80">
    <property type="match status" value="1"/>
</dbReference>
<evidence type="ECO:0000256" key="6">
    <source>
        <dbReference type="ARBA" id="ARBA00022723"/>
    </source>
</evidence>
<proteinExistence type="inferred from homology"/>
<dbReference type="CDD" id="cd01639">
    <property type="entry name" value="IMPase"/>
    <property type="match status" value="1"/>
</dbReference>
<reference evidence="11 12" key="1">
    <citation type="submission" date="2016-08" db="EMBL/GenBank/DDBJ databases">
        <title>Draft genome of Amylibacter sp. strain 4G11.</title>
        <authorList>
            <person name="Wong S.-K."/>
            <person name="Hamasaki K."/>
            <person name="Yoshizawa S."/>
        </authorList>
    </citation>
    <scope>NUCLEOTIDE SEQUENCE [LARGE SCALE GENOMIC DNA]</scope>
    <source>
        <strain evidence="11 12">4G11</strain>
    </source>
</reference>
<evidence type="ECO:0000256" key="8">
    <source>
        <dbReference type="ARBA" id="ARBA00022842"/>
    </source>
</evidence>
<comment type="similarity">
    <text evidence="3 10">Belongs to the inositol monophosphatase superfamily.</text>
</comment>
<dbReference type="InterPro" id="IPR022337">
    <property type="entry name" value="Inositol_monophosphatase_SuhB"/>
</dbReference>
<dbReference type="InterPro" id="IPR000760">
    <property type="entry name" value="Inositol_monophosphatase-like"/>
</dbReference>
<name>A0A2G5K3T2_9RHOB</name>